<dbReference type="GO" id="GO:0046983">
    <property type="term" value="F:protein dimerization activity"/>
    <property type="evidence" value="ECO:0007669"/>
    <property type="project" value="InterPro"/>
</dbReference>
<sequence>MIQAFQMPRCTVSRMGIVKWVPGRMKWRFPDPPVQIIRAGLRLGTSKGDVTLKLGWLRFMYQFSLVDIISKNIDAIEALEKQHGAKHPTLDDIYVEDNTNEKFTLIPEVIDAALLAGSAAAQLASNLKLPGLTLLDRANCMHIAAATRTASELCIPDLLLIAGPNGLHVKDIAAKTNTAPFIIARTLRLLATHYVFKEIKPDVFINNRTSSMLATEKPEAEILQIVKKRQQTLPAGTAPAVIPVQGDKYLNAGPGAIIAAFIEQTSDECFKASAFFPDIAIRNDFSKNGFQIAYQYDDLVWEFHEKTPGYLQRMQSAMLGSTKTRRTRQSLEAVEGFDWSAIPEGSVVVDLGTGSGLHAELIANKAPHLKIVLQDRVSTIANVTKPTWEKDNGKAGLVSKGQVTLEGINMFESQPAHRHGTVKVYFIRHVFHDWPDEAVLTVLTRLQEAAAADCKIVIVEHLIPYSCPDPEGEKQFPVTIVGEGKKEEPPAPLLSNLGAAHSDIYLVDYTVAAMANARERTIRDFADLLGQTGWKIDQTFQRIGQDLAQVICSKA</sequence>
<keyword evidence="1" id="KW-0489">Methyltransferase</keyword>
<evidence type="ECO:0000256" key="2">
    <source>
        <dbReference type="ARBA" id="ARBA00022679"/>
    </source>
</evidence>
<reference evidence="6 7" key="1">
    <citation type="journal article" date="2020" name="ISME J.">
        <title>Uncovering the hidden diversity of litter-decomposition mechanisms in mushroom-forming fungi.</title>
        <authorList>
            <person name="Floudas D."/>
            <person name="Bentzer J."/>
            <person name="Ahren D."/>
            <person name="Johansson T."/>
            <person name="Persson P."/>
            <person name="Tunlid A."/>
        </authorList>
    </citation>
    <scope>NUCLEOTIDE SEQUENCE [LARGE SCALE GENOMIC DNA]</scope>
    <source>
        <strain evidence="6 7">CBS 291.85</strain>
    </source>
</reference>
<keyword evidence="3" id="KW-0949">S-adenosyl-L-methionine</keyword>
<dbReference type="InterPro" id="IPR016461">
    <property type="entry name" value="COMT-like"/>
</dbReference>
<dbReference type="EMBL" id="JAACJM010000140">
    <property type="protein sequence ID" value="KAF5343430.1"/>
    <property type="molecule type" value="Genomic_DNA"/>
</dbReference>
<dbReference type="AlphaFoldDB" id="A0A8H5CKJ0"/>
<dbReference type="Pfam" id="PF08100">
    <property type="entry name" value="Dimerisation"/>
    <property type="match status" value="1"/>
</dbReference>
<dbReference type="Gene3D" id="1.10.10.10">
    <property type="entry name" value="Winged helix-like DNA-binding domain superfamily/Winged helix DNA-binding domain"/>
    <property type="match status" value="1"/>
</dbReference>
<feature type="domain" description="O-methyltransferase dimerisation" evidence="5">
    <location>
        <begin position="138"/>
        <end position="215"/>
    </location>
</feature>
<dbReference type="InterPro" id="IPR012967">
    <property type="entry name" value="COMT_dimerisation"/>
</dbReference>
<evidence type="ECO:0000313" key="7">
    <source>
        <dbReference type="Proteomes" id="UP000559256"/>
    </source>
</evidence>
<dbReference type="SUPFAM" id="SSF53335">
    <property type="entry name" value="S-adenosyl-L-methionine-dependent methyltransferases"/>
    <property type="match status" value="1"/>
</dbReference>
<gene>
    <name evidence="6" type="ORF">D9758_011856</name>
</gene>
<dbReference type="GO" id="GO:0032259">
    <property type="term" value="P:methylation"/>
    <property type="evidence" value="ECO:0007669"/>
    <property type="project" value="UniProtKB-KW"/>
</dbReference>
<dbReference type="Gene3D" id="3.40.50.150">
    <property type="entry name" value="Vaccinia Virus protein VP39"/>
    <property type="match status" value="1"/>
</dbReference>
<dbReference type="Pfam" id="PF00891">
    <property type="entry name" value="Methyltransf_2"/>
    <property type="match status" value="1"/>
</dbReference>
<dbReference type="PROSITE" id="PS51683">
    <property type="entry name" value="SAM_OMT_II"/>
    <property type="match status" value="1"/>
</dbReference>
<evidence type="ECO:0000313" key="6">
    <source>
        <dbReference type="EMBL" id="KAF5343430.1"/>
    </source>
</evidence>
<protein>
    <recommendedName>
        <fullName evidence="8">O-methyltransferase domain-containing protein</fullName>
    </recommendedName>
</protein>
<comment type="caution">
    <text evidence="6">The sequence shown here is derived from an EMBL/GenBank/DDBJ whole genome shotgun (WGS) entry which is preliminary data.</text>
</comment>
<evidence type="ECO:0008006" key="8">
    <source>
        <dbReference type="Google" id="ProtNLM"/>
    </source>
</evidence>
<keyword evidence="2" id="KW-0808">Transferase</keyword>
<feature type="domain" description="O-methyltransferase C-terminal" evidence="4">
    <location>
        <begin position="300"/>
        <end position="471"/>
    </location>
</feature>
<dbReference type="InterPro" id="IPR036388">
    <property type="entry name" value="WH-like_DNA-bd_sf"/>
</dbReference>
<organism evidence="6 7">
    <name type="scientific">Tetrapyrgos nigripes</name>
    <dbReference type="NCBI Taxonomy" id="182062"/>
    <lineage>
        <taxon>Eukaryota</taxon>
        <taxon>Fungi</taxon>
        <taxon>Dikarya</taxon>
        <taxon>Basidiomycota</taxon>
        <taxon>Agaricomycotina</taxon>
        <taxon>Agaricomycetes</taxon>
        <taxon>Agaricomycetidae</taxon>
        <taxon>Agaricales</taxon>
        <taxon>Marasmiineae</taxon>
        <taxon>Marasmiaceae</taxon>
        <taxon>Tetrapyrgos</taxon>
    </lineage>
</organism>
<evidence type="ECO:0000259" key="4">
    <source>
        <dbReference type="Pfam" id="PF00891"/>
    </source>
</evidence>
<evidence type="ECO:0000259" key="5">
    <source>
        <dbReference type="Pfam" id="PF08100"/>
    </source>
</evidence>
<dbReference type="InterPro" id="IPR029063">
    <property type="entry name" value="SAM-dependent_MTases_sf"/>
</dbReference>
<evidence type="ECO:0000256" key="1">
    <source>
        <dbReference type="ARBA" id="ARBA00022603"/>
    </source>
</evidence>
<name>A0A8H5CKJ0_9AGAR</name>
<dbReference type="InterPro" id="IPR001077">
    <property type="entry name" value="COMT_C"/>
</dbReference>
<dbReference type="InterPro" id="IPR036390">
    <property type="entry name" value="WH_DNA-bd_sf"/>
</dbReference>
<evidence type="ECO:0000256" key="3">
    <source>
        <dbReference type="ARBA" id="ARBA00022691"/>
    </source>
</evidence>
<dbReference type="SUPFAM" id="SSF46785">
    <property type="entry name" value="Winged helix' DNA-binding domain"/>
    <property type="match status" value="1"/>
</dbReference>
<dbReference type="PANTHER" id="PTHR43712">
    <property type="entry name" value="PUTATIVE (AFU_ORTHOLOGUE AFUA_4G14580)-RELATED"/>
    <property type="match status" value="1"/>
</dbReference>
<dbReference type="Proteomes" id="UP000559256">
    <property type="component" value="Unassembled WGS sequence"/>
</dbReference>
<dbReference type="OrthoDB" id="2410195at2759"/>
<dbReference type="GO" id="GO:0008171">
    <property type="term" value="F:O-methyltransferase activity"/>
    <property type="evidence" value="ECO:0007669"/>
    <property type="project" value="InterPro"/>
</dbReference>
<keyword evidence="7" id="KW-1185">Reference proteome</keyword>
<dbReference type="PANTHER" id="PTHR43712:SF2">
    <property type="entry name" value="O-METHYLTRANSFERASE CICE"/>
    <property type="match status" value="1"/>
</dbReference>
<proteinExistence type="predicted"/>
<accession>A0A8H5CKJ0</accession>